<evidence type="ECO:0000313" key="8">
    <source>
        <dbReference type="Proteomes" id="UP000738325"/>
    </source>
</evidence>
<dbReference type="SUPFAM" id="SSF81296">
    <property type="entry name" value="E set domains"/>
    <property type="match status" value="1"/>
</dbReference>
<feature type="domain" description="Oxidoreductase molybdopterin-binding" evidence="5">
    <location>
        <begin position="103"/>
        <end position="261"/>
    </location>
</feature>
<dbReference type="Proteomes" id="UP000738325">
    <property type="component" value="Unassembled WGS sequence"/>
</dbReference>
<evidence type="ECO:0000256" key="3">
    <source>
        <dbReference type="ARBA" id="ARBA00022723"/>
    </source>
</evidence>
<dbReference type="Gene3D" id="3.90.420.10">
    <property type="entry name" value="Oxidoreductase, molybdopterin-binding domain"/>
    <property type="match status" value="1"/>
</dbReference>
<dbReference type="InterPro" id="IPR008335">
    <property type="entry name" value="Mopterin_OxRdtase_euk"/>
</dbReference>
<comment type="caution">
    <text evidence="7">The sequence shown here is derived from an EMBL/GenBank/DDBJ whole genome shotgun (WGS) entry which is preliminary data.</text>
</comment>
<dbReference type="Pfam" id="PF03404">
    <property type="entry name" value="Mo-co_dimer"/>
    <property type="match status" value="1"/>
</dbReference>
<dbReference type="Gene3D" id="2.60.40.650">
    <property type="match status" value="1"/>
</dbReference>
<dbReference type="InterPro" id="IPR014756">
    <property type="entry name" value="Ig_E-set"/>
</dbReference>
<sequence length="400" mass="45094">MDFLSHHPPSQNRVDEDDLDYSRDPHWLRSDFLVHTNKPLNAEPCLLTLVHAGDITPIDVFFKRNHGPIPDLSLDHHQIFIGLTEKCSKPDEHDSTVPGIDWQVLSMRDIMTRWPKITITATLQCAGNRRDGLAAVKEVKGVIWKSGAVSNATWSGVRLCDVLKDVAKIPEKDYHRILRDFHVSFEADDQVHEDICYGSSIPMRKAMDPLGDVILAYEMNGEPLTREHGFPIRVIVPGFIGARSVKFLQKIIIQPQESNSFFQIDHHNVDQAWDSAMSLGEMNVQCVICTPTDEEIISTTAPVTVKGYAVSGGGRGIYRVEVSVDGGQTWEPVDKIKQDPDEHSGMYWTWAIWEKTVPKITNSADIVARAYDSSGNMQPEHPIWNYRGVMNNAWSHVHVT</sequence>
<evidence type="ECO:0000256" key="2">
    <source>
        <dbReference type="ARBA" id="ARBA00022505"/>
    </source>
</evidence>
<keyword evidence="3" id="KW-0479">Metal-binding</keyword>
<protein>
    <recommendedName>
        <fullName evidence="9">Sulfite oxidase</fullName>
    </recommendedName>
</protein>
<evidence type="ECO:0008006" key="9">
    <source>
        <dbReference type="Google" id="ProtNLM"/>
    </source>
</evidence>
<dbReference type="GO" id="GO:0006790">
    <property type="term" value="P:sulfur compound metabolic process"/>
    <property type="evidence" value="ECO:0007669"/>
    <property type="project" value="TreeGrafter"/>
</dbReference>
<keyword evidence="4" id="KW-0560">Oxidoreductase</keyword>
<dbReference type="GO" id="GO:0008482">
    <property type="term" value="F:sulfite oxidase activity"/>
    <property type="evidence" value="ECO:0007669"/>
    <property type="project" value="TreeGrafter"/>
</dbReference>
<dbReference type="OrthoDB" id="432685at2759"/>
<feature type="domain" description="Moybdenum cofactor oxidoreductase dimerisation" evidence="6">
    <location>
        <begin position="280"/>
        <end position="399"/>
    </location>
</feature>
<dbReference type="EMBL" id="JAAAIP010000016">
    <property type="protein sequence ID" value="KAG0329405.1"/>
    <property type="molecule type" value="Genomic_DNA"/>
</dbReference>
<proteinExistence type="predicted"/>
<reference evidence="7" key="1">
    <citation type="journal article" date="2020" name="Fungal Divers.">
        <title>Resolving the Mortierellaceae phylogeny through synthesis of multi-gene phylogenetics and phylogenomics.</title>
        <authorList>
            <person name="Vandepol N."/>
            <person name="Liber J."/>
            <person name="Desiro A."/>
            <person name="Na H."/>
            <person name="Kennedy M."/>
            <person name="Barry K."/>
            <person name="Grigoriev I.V."/>
            <person name="Miller A.N."/>
            <person name="O'Donnell K."/>
            <person name="Stajich J.E."/>
            <person name="Bonito G."/>
        </authorList>
    </citation>
    <scope>NUCLEOTIDE SEQUENCE</scope>
    <source>
        <strain evidence="7">REB-010B</strain>
    </source>
</reference>
<dbReference type="PANTHER" id="PTHR19372">
    <property type="entry name" value="SULFITE REDUCTASE"/>
    <property type="match status" value="1"/>
</dbReference>
<dbReference type="GO" id="GO:0020037">
    <property type="term" value="F:heme binding"/>
    <property type="evidence" value="ECO:0007669"/>
    <property type="project" value="TreeGrafter"/>
</dbReference>
<dbReference type="AlphaFoldDB" id="A0A9P6RTM8"/>
<evidence type="ECO:0000313" key="7">
    <source>
        <dbReference type="EMBL" id="KAG0329405.1"/>
    </source>
</evidence>
<dbReference type="SUPFAM" id="SSF56524">
    <property type="entry name" value="Oxidoreductase molybdopterin-binding domain"/>
    <property type="match status" value="1"/>
</dbReference>
<dbReference type="PRINTS" id="PR00407">
    <property type="entry name" value="EUMOPTERIN"/>
</dbReference>
<evidence type="ECO:0000256" key="4">
    <source>
        <dbReference type="ARBA" id="ARBA00023002"/>
    </source>
</evidence>
<dbReference type="InterPro" id="IPR036374">
    <property type="entry name" value="OxRdtase_Mopterin-bd_sf"/>
</dbReference>
<dbReference type="GO" id="GO:0043546">
    <property type="term" value="F:molybdopterin cofactor binding"/>
    <property type="evidence" value="ECO:0007669"/>
    <property type="project" value="TreeGrafter"/>
</dbReference>
<evidence type="ECO:0000259" key="5">
    <source>
        <dbReference type="Pfam" id="PF00174"/>
    </source>
</evidence>
<dbReference type="InterPro" id="IPR000572">
    <property type="entry name" value="OxRdtase_Mopterin-bd_dom"/>
</dbReference>
<organism evidence="7 8">
    <name type="scientific">Dissophora globulifera</name>
    <dbReference type="NCBI Taxonomy" id="979702"/>
    <lineage>
        <taxon>Eukaryota</taxon>
        <taxon>Fungi</taxon>
        <taxon>Fungi incertae sedis</taxon>
        <taxon>Mucoromycota</taxon>
        <taxon>Mortierellomycotina</taxon>
        <taxon>Mortierellomycetes</taxon>
        <taxon>Mortierellales</taxon>
        <taxon>Mortierellaceae</taxon>
        <taxon>Dissophora</taxon>
    </lineage>
</organism>
<keyword evidence="8" id="KW-1185">Reference proteome</keyword>
<keyword evidence="2" id="KW-0500">Molybdenum</keyword>
<dbReference type="GO" id="GO:0030151">
    <property type="term" value="F:molybdenum ion binding"/>
    <property type="evidence" value="ECO:0007669"/>
    <property type="project" value="InterPro"/>
</dbReference>
<accession>A0A9P6RTM8</accession>
<name>A0A9P6RTM8_9FUNG</name>
<dbReference type="Pfam" id="PF00174">
    <property type="entry name" value="Oxidored_molyb"/>
    <property type="match status" value="1"/>
</dbReference>
<comment type="cofactor">
    <cofactor evidence="1">
        <name>Mo-molybdopterin</name>
        <dbReference type="ChEBI" id="CHEBI:71302"/>
    </cofactor>
</comment>
<dbReference type="GO" id="GO:0005739">
    <property type="term" value="C:mitochondrion"/>
    <property type="evidence" value="ECO:0007669"/>
    <property type="project" value="TreeGrafter"/>
</dbReference>
<evidence type="ECO:0000259" key="6">
    <source>
        <dbReference type="Pfam" id="PF03404"/>
    </source>
</evidence>
<dbReference type="InterPro" id="IPR005066">
    <property type="entry name" value="MoCF_OxRdtse_dimer"/>
</dbReference>
<evidence type="ECO:0000256" key="1">
    <source>
        <dbReference type="ARBA" id="ARBA00001924"/>
    </source>
</evidence>
<gene>
    <name evidence="7" type="ORF">BGZ99_002116</name>
</gene>
<dbReference type="PANTHER" id="PTHR19372:SF7">
    <property type="entry name" value="SULFITE OXIDASE, MITOCHONDRIAL"/>
    <property type="match status" value="1"/>
</dbReference>